<comment type="caution">
    <text evidence="2">The sequence shown here is derived from an EMBL/GenBank/DDBJ whole genome shotgun (WGS) entry which is preliminary data.</text>
</comment>
<gene>
    <name evidence="2" type="ORF">Tci_005385</name>
</gene>
<accession>A0A6L2JA87</accession>
<dbReference type="AlphaFoldDB" id="A0A6L2JA87"/>
<feature type="region of interest" description="Disordered" evidence="1">
    <location>
        <begin position="21"/>
        <end position="48"/>
    </location>
</feature>
<sequence>MGLDSGSTPLIDATVTIHMGTGSASNSRNGGNGSGDSKNVGQTRSNSTSDGVMLISTLNSGKSSWYANVTSKPCRTKVNFRTLFTPTGNEIDVVVPVESIRAITERFANTTYVFFLARLLGYSLYNLAIWMVKVSINHINIEFVYRIEERKDGGGV</sequence>
<evidence type="ECO:0000256" key="1">
    <source>
        <dbReference type="SAM" id="MobiDB-lite"/>
    </source>
</evidence>
<evidence type="ECO:0000313" key="2">
    <source>
        <dbReference type="EMBL" id="GEU33407.1"/>
    </source>
</evidence>
<organism evidence="2">
    <name type="scientific">Tanacetum cinerariifolium</name>
    <name type="common">Dalmatian daisy</name>
    <name type="synonym">Chrysanthemum cinerariifolium</name>
    <dbReference type="NCBI Taxonomy" id="118510"/>
    <lineage>
        <taxon>Eukaryota</taxon>
        <taxon>Viridiplantae</taxon>
        <taxon>Streptophyta</taxon>
        <taxon>Embryophyta</taxon>
        <taxon>Tracheophyta</taxon>
        <taxon>Spermatophyta</taxon>
        <taxon>Magnoliopsida</taxon>
        <taxon>eudicotyledons</taxon>
        <taxon>Gunneridae</taxon>
        <taxon>Pentapetalae</taxon>
        <taxon>asterids</taxon>
        <taxon>campanulids</taxon>
        <taxon>Asterales</taxon>
        <taxon>Asteraceae</taxon>
        <taxon>Asteroideae</taxon>
        <taxon>Anthemideae</taxon>
        <taxon>Anthemidinae</taxon>
        <taxon>Tanacetum</taxon>
    </lineage>
</organism>
<feature type="compositionally biased region" description="Low complexity" evidence="1">
    <location>
        <begin position="21"/>
        <end position="41"/>
    </location>
</feature>
<reference evidence="2" key="1">
    <citation type="journal article" date="2019" name="Sci. Rep.">
        <title>Draft genome of Tanacetum cinerariifolium, the natural source of mosquito coil.</title>
        <authorList>
            <person name="Yamashiro T."/>
            <person name="Shiraishi A."/>
            <person name="Satake H."/>
            <person name="Nakayama K."/>
        </authorList>
    </citation>
    <scope>NUCLEOTIDE SEQUENCE</scope>
</reference>
<dbReference type="EMBL" id="BKCJ010000461">
    <property type="protein sequence ID" value="GEU33407.1"/>
    <property type="molecule type" value="Genomic_DNA"/>
</dbReference>
<proteinExistence type="predicted"/>
<name>A0A6L2JA87_TANCI</name>
<protein>
    <submittedName>
        <fullName evidence="2">Uncharacterized protein</fullName>
    </submittedName>
</protein>